<dbReference type="PANTHER" id="PTHR33308:SF9">
    <property type="entry name" value="PEPTIDOGLYCAN HYDROLASE FLGJ"/>
    <property type="match status" value="1"/>
</dbReference>
<dbReference type="GO" id="GO:0071973">
    <property type="term" value="P:bacterial-type flagellum-dependent cell motility"/>
    <property type="evidence" value="ECO:0007669"/>
    <property type="project" value="TreeGrafter"/>
</dbReference>
<dbReference type="STRING" id="437022.CC99x_01759"/>
<dbReference type="Gene3D" id="2.10.70.40">
    <property type="entry name" value="peptidoglycan hydrolase"/>
    <property type="match status" value="1"/>
</dbReference>
<evidence type="ECO:0000256" key="1">
    <source>
        <dbReference type="ARBA" id="ARBA00022801"/>
    </source>
</evidence>
<dbReference type="Gene3D" id="1.10.530.10">
    <property type="match status" value="1"/>
</dbReference>
<dbReference type="OrthoDB" id="289937at2"/>
<reference evidence="4" key="1">
    <citation type="submission" date="2015-09" db="EMBL/GenBank/DDBJ databases">
        <title>Draft Genome Sequences of Two Novel Amoeba-resistant Intranuclear Bacteria, Candidatus Berkiella cookevillensis and Candidatus Berkiella aquae.</title>
        <authorList>
            <person name="Mehari Y.T."/>
            <person name="Arivett B.A."/>
            <person name="Farone A.L."/>
            <person name="Gunderson J.H."/>
            <person name="Farone M.B."/>
        </authorList>
    </citation>
    <scope>NUCLEOTIDE SEQUENCE [LARGE SCALE GENOMIC DNA]</scope>
    <source>
        <strain evidence="4">CC99</strain>
    </source>
</reference>
<reference evidence="5" key="2">
    <citation type="journal article" date="2016" name="Genome Announc.">
        <title>Draft Genome Sequences of Two Novel Amoeba-Resistant Intranuclear Bacteria, 'Candidatus Berkiella cookevillensis' and 'Candidatus Berkiella aquae'.</title>
        <authorList>
            <person name="Mehari Y.T."/>
            <person name="Arivett B.A."/>
            <person name="Farone A.L."/>
            <person name="Gunderson J.H."/>
            <person name="Farone M.B."/>
        </authorList>
    </citation>
    <scope>NUCLEOTIDE SEQUENCE</scope>
    <source>
        <strain evidence="5">CC99</strain>
    </source>
</reference>
<keyword evidence="4" id="KW-0326">Glycosidase</keyword>
<evidence type="ECO:0000313" key="6">
    <source>
        <dbReference type="Proteomes" id="UP000051494"/>
    </source>
</evidence>
<dbReference type="InterPro" id="IPR002901">
    <property type="entry name" value="MGlyc_endo_b_GlcNAc-like_dom"/>
</dbReference>
<keyword evidence="2" id="KW-0732">Signal</keyword>
<keyword evidence="1 4" id="KW-0378">Hydrolase</keyword>
<evidence type="ECO:0000313" key="4">
    <source>
        <dbReference type="EMBL" id="KRG18048.1"/>
    </source>
</evidence>
<dbReference type="GO" id="GO:0004040">
    <property type="term" value="F:amidase activity"/>
    <property type="evidence" value="ECO:0007669"/>
    <property type="project" value="InterPro"/>
</dbReference>
<dbReference type="Pfam" id="PF01832">
    <property type="entry name" value="Glucosaminidase"/>
    <property type="match status" value="1"/>
</dbReference>
<feature type="signal peptide" evidence="2">
    <location>
        <begin position="1"/>
        <end position="27"/>
    </location>
</feature>
<dbReference type="EMBL" id="LKHV02000001">
    <property type="protein sequence ID" value="MCS5709157.1"/>
    <property type="molecule type" value="Genomic_DNA"/>
</dbReference>
<feature type="domain" description="Mannosyl-glycoprotein endo-beta-N-acetylglucosamidase-like" evidence="3">
    <location>
        <begin position="28"/>
        <end position="188"/>
    </location>
</feature>
<protein>
    <submittedName>
        <fullName evidence="5">Glucosaminidase domain-containing protein</fullName>
    </submittedName>
    <submittedName>
        <fullName evidence="4">Peptidoglycan hydrolase FlgJ</fullName>
        <ecNumber evidence="4">3.2.1.-</ecNumber>
    </submittedName>
</protein>
<evidence type="ECO:0000259" key="3">
    <source>
        <dbReference type="SMART" id="SM00047"/>
    </source>
</evidence>
<dbReference type="EC" id="3.2.1.-" evidence="4"/>
<dbReference type="GO" id="GO:0016798">
    <property type="term" value="F:hydrolase activity, acting on glycosyl bonds"/>
    <property type="evidence" value="ECO:0007669"/>
    <property type="project" value="UniProtKB-KW"/>
</dbReference>
<feature type="chain" id="PRO_5043129630" evidence="2">
    <location>
        <begin position="28"/>
        <end position="191"/>
    </location>
</feature>
<dbReference type="SUPFAM" id="SSF53955">
    <property type="entry name" value="Lysozyme-like"/>
    <property type="match status" value="1"/>
</dbReference>
<organism evidence="4">
    <name type="scientific">Candidatus Berkiella cookevillensis</name>
    <dbReference type="NCBI Taxonomy" id="437022"/>
    <lineage>
        <taxon>Bacteria</taxon>
        <taxon>Pseudomonadati</taxon>
        <taxon>Pseudomonadota</taxon>
        <taxon>Gammaproteobacteria</taxon>
        <taxon>Candidatus Berkiellales</taxon>
        <taxon>Candidatus Berkiellaceae</taxon>
        <taxon>Candidatus Berkiella</taxon>
    </lineage>
</organism>
<dbReference type="RefSeq" id="WP_057624846.1">
    <property type="nucleotide sequence ID" value="NZ_LKHV02000001.1"/>
</dbReference>
<sequence length="191" mass="21323">MISQIKNNFIYPMLLTLCLIVPTASMAADQPTEKTKFNSAADFAQTIYPHAKEAAKELGIDPKVLVAQAAHETNWGKKIPKCRDGSSSYNIFGVKSSQGTSQKKVITNTKEYRRGKLVKEVAGFRAYDGFQESFSDYVAMLKRCARYQAALEAESPYDFLINLQKSGYATDPSYAKKIFSVYQSKTLKCLV</sequence>
<dbReference type="InterPro" id="IPR051056">
    <property type="entry name" value="Glycosyl_Hydrolase_73"/>
</dbReference>
<gene>
    <name evidence="4" type="primary">flgJ_2</name>
    <name evidence="5" type="ORF">CC99x_009590</name>
    <name evidence="4" type="ORF">CC99x_01759</name>
</gene>
<keyword evidence="6" id="KW-1185">Reference proteome</keyword>
<evidence type="ECO:0000256" key="2">
    <source>
        <dbReference type="SAM" id="SignalP"/>
    </source>
</evidence>
<evidence type="ECO:0000313" key="5">
    <source>
        <dbReference type="EMBL" id="MCS5709157.1"/>
    </source>
</evidence>
<proteinExistence type="predicted"/>
<comment type="caution">
    <text evidence="4">The sequence shown here is derived from an EMBL/GenBank/DDBJ whole genome shotgun (WGS) entry which is preliminary data.</text>
</comment>
<accession>A0A0Q9YBS1</accession>
<reference evidence="5" key="3">
    <citation type="submission" date="2021-06" db="EMBL/GenBank/DDBJ databases">
        <title>Genomic Description and Analysis of Intracellular Bacteria, Candidatus Berkiella cookevillensis and Candidatus Berkiella aquae.</title>
        <authorList>
            <person name="Kidane D.T."/>
            <person name="Mehari Y.T."/>
            <person name="Rice F.C."/>
            <person name="Arivett B.A."/>
            <person name="Farone A.L."/>
            <person name="Berk S.G."/>
            <person name="Farone M.B."/>
        </authorList>
    </citation>
    <scope>NUCLEOTIDE SEQUENCE</scope>
    <source>
        <strain evidence="5">CC99</strain>
    </source>
</reference>
<dbReference type="PANTHER" id="PTHR33308">
    <property type="entry name" value="PEPTIDOGLYCAN HYDROLASE FLGJ"/>
    <property type="match status" value="1"/>
</dbReference>
<dbReference type="PRINTS" id="PR01002">
    <property type="entry name" value="FLGFLGJ"/>
</dbReference>
<dbReference type="Proteomes" id="UP000051494">
    <property type="component" value="Unassembled WGS sequence"/>
</dbReference>
<dbReference type="SMART" id="SM00047">
    <property type="entry name" value="LYZ2"/>
    <property type="match status" value="1"/>
</dbReference>
<name>A0A0Q9YBS1_9GAMM</name>
<dbReference type="AlphaFoldDB" id="A0A0Q9YBS1"/>
<dbReference type="InterPro" id="IPR023346">
    <property type="entry name" value="Lysozyme-like_dom_sf"/>
</dbReference>
<dbReference type="EMBL" id="LKHV01000009">
    <property type="protein sequence ID" value="KRG18048.1"/>
    <property type="molecule type" value="Genomic_DNA"/>
</dbReference>